<feature type="transmembrane region" description="Helical" evidence="1">
    <location>
        <begin position="12"/>
        <end position="32"/>
    </location>
</feature>
<dbReference type="RefSeq" id="WP_161825015.1">
    <property type="nucleotide sequence ID" value="NZ_WVIC01000014.1"/>
</dbReference>
<protein>
    <submittedName>
        <fullName evidence="2">Prepilin-type N-terminal cleavage/methylation domain-containing protein</fullName>
    </submittedName>
</protein>
<organism evidence="2 3">
    <name type="scientific">Petrachloros mirabilis ULC683</name>
    <dbReference type="NCBI Taxonomy" id="2781853"/>
    <lineage>
        <taxon>Bacteria</taxon>
        <taxon>Bacillati</taxon>
        <taxon>Cyanobacteriota</taxon>
        <taxon>Cyanophyceae</taxon>
        <taxon>Synechococcales</taxon>
        <taxon>Petrachlorosaceae</taxon>
        <taxon>Petrachloros</taxon>
        <taxon>Petrachloros mirabilis</taxon>
    </lineage>
</organism>
<dbReference type="AlphaFoldDB" id="A0A8K2A7T7"/>
<evidence type="ECO:0000313" key="2">
    <source>
        <dbReference type="EMBL" id="NCJ06534.1"/>
    </source>
</evidence>
<evidence type="ECO:0000256" key="1">
    <source>
        <dbReference type="SAM" id="Phobius"/>
    </source>
</evidence>
<sequence>MKSSQGFTLPEAMAVIAVTGILAAFAIPQFGFTNRPLQNGTYQLAGVFKQARMRAIATTSATRIYAESPTQLVVETSRSASCSAQARLTEAATSDTKELKVNTLAGFNVGQKLRVGTSTQNNGVLGVTSDPPTLILGQPLGSSQPQDAVVEPLDEWRPERSFTDNLNFPASVALAETNWLLCFDSRGLANSYNLTTRETLTGNLNLTLTDAKTKSKSGIEVFQGGALKIDL</sequence>
<dbReference type="Gene3D" id="3.30.700.10">
    <property type="entry name" value="Glycoprotein, Type 4 Pilin"/>
    <property type="match status" value="1"/>
</dbReference>
<dbReference type="InterPro" id="IPR045584">
    <property type="entry name" value="Pilin-like"/>
</dbReference>
<keyword evidence="1" id="KW-0472">Membrane</keyword>
<comment type="caution">
    <text evidence="2">The sequence shown here is derived from an EMBL/GenBank/DDBJ whole genome shotgun (WGS) entry which is preliminary data.</text>
</comment>
<dbReference type="EMBL" id="WVIC01000014">
    <property type="protein sequence ID" value="NCJ06534.1"/>
    <property type="molecule type" value="Genomic_DNA"/>
</dbReference>
<name>A0A8K2A7T7_9CYAN</name>
<keyword evidence="1" id="KW-0812">Transmembrane</keyword>
<accession>A0A8K2A7T7</accession>
<proteinExistence type="predicted"/>
<dbReference type="NCBIfam" id="TIGR02532">
    <property type="entry name" value="IV_pilin_GFxxxE"/>
    <property type="match status" value="1"/>
</dbReference>
<dbReference type="InterPro" id="IPR012902">
    <property type="entry name" value="N_methyl_site"/>
</dbReference>
<keyword evidence="3" id="KW-1185">Reference proteome</keyword>
<keyword evidence="1" id="KW-1133">Transmembrane helix</keyword>
<gene>
    <name evidence="2" type="ORF">GS597_08435</name>
</gene>
<dbReference type="PROSITE" id="PS00409">
    <property type="entry name" value="PROKAR_NTER_METHYL"/>
    <property type="match status" value="1"/>
</dbReference>
<dbReference type="Proteomes" id="UP000607397">
    <property type="component" value="Unassembled WGS sequence"/>
</dbReference>
<dbReference type="Pfam" id="PF07963">
    <property type="entry name" value="N_methyl"/>
    <property type="match status" value="1"/>
</dbReference>
<evidence type="ECO:0000313" key="3">
    <source>
        <dbReference type="Proteomes" id="UP000607397"/>
    </source>
</evidence>
<dbReference type="SUPFAM" id="SSF54523">
    <property type="entry name" value="Pili subunits"/>
    <property type="match status" value="1"/>
</dbReference>
<reference evidence="2" key="1">
    <citation type="submission" date="2019-12" db="EMBL/GenBank/DDBJ databases">
        <title>High-Quality draft genome sequences of three cyanobacteria isolated from the limestone walls of the Old Cathedral of Coimbra.</title>
        <authorList>
            <person name="Tiago I."/>
            <person name="Soares F."/>
            <person name="Portugal A."/>
        </authorList>
    </citation>
    <scope>NUCLEOTIDE SEQUENCE [LARGE SCALE GENOMIC DNA]</scope>
    <source>
        <strain evidence="2">C</strain>
    </source>
</reference>